<name>A0A1E5IQ02_SHECO</name>
<dbReference type="InterPro" id="IPR012337">
    <property type="entry name" value="RNaseH-like_sf"/>
</dbReference>
<evidence type="ECO:0000313" key="1">
    <source>
        <dbReference type="EMBL" id="OEG72537.1"/>
    </source>
</evidence>
<dbReference type="EMBL" id="MCBT01000046">
    <property type="protein sequence ID" value="OEG72537.1"/>
    <property type="molecule type" value="Genomic_DNA"/>
</dbReference>
<dbReference type="PANTHER" id="PTHR35404">
    <property type="entry name" value="TRANSPOSASE OF TN10"/>
    <property type="match status" value="1"/>
</dbReference>
<comment type="caution">
    <text evidence="1">The sequence shown here is derived from an EMBL/GenBank/DDBJ whole genome shotgun (WGS) entry which is preliminary data.</text>
</comment>
<proteinExistence type="predicted"/>
<gene>
    <name evidence="1" type="ORF">BEL05_09625</name>
</gene>
<dbReference type="PANTHER" id="PTHR35404:SF8">
    <property type="entry name" value="TRANSPOSASE OF TN10"/>
    <property type="match status" value="1"/>
</dbReference>
<organism evidence="1 2">
    <name type="scientific">Shewanella colwelliana</name>
    <name type="common">Alteromonas colwelliana</name>
    <dbReference type="NCBI Taxonomy" id="23"/>
    <lineage>
        <taxon>Bacteria</taxon>
        <taxon>Pseudomonadati</taxon>
        <taxon>Pseudomonadota</taxon>
        <taxon>Gammaproteobacteria</taxon>
        <taxon>Alteromonadales</taxon>
        <taxon>Shewanellaceae</taxon>
        <taxon>Shewanella</taxon>
    </lineage>
</organism>
<dbReference type="Proteomes" id="UP000095230">
    <property type="component" value="Unassembled WGS sequence"/>
</dbReference>
<dbReference type="STRING" id="23.BEL05_09625"/>
<evidence type="ECO:0008006" key="3">
    <source>
        <dbReference type="Google" id="ProtNLM"/>
    </source>
</evidence>
<reference evidence="1 2" key="1">
    <citation type="submission" date="2016-07" db="EMBL/GenBank/DDBJ databases">
        <title>Whole-genome of two Shewanella species isolated from a digestive organ of sea cucumber Apostichopus japonicus Selenka 1867.</title>
        <authorList>
            <person name="Hong H.-H."/>
            <person name="Choi H."/>
            <person name="Cheon S."/>
            <person name="Oh J.-S."/>
            <person name="Lee H.-G."/>
            <person name="Park C."/>
        </authorList>
    </citation>
    <scope>NUCLEOTIDE SEQUENCE [LARGE SCALE GENOMIC DNA]</scope>
    <source>
        <strain evidence="1 2">CSB03KR</strain>
    </source>
</reference>
<dbReference type="SUPFAM" id="SSF53098">
    <property type="entry name" value="Ribonuclease H-like"/>
    <property type="match status" value="1"/>
</dbReference>
<sequence>MRDITILHDSLSNQCSSIHKKRLNSLMVANKSLLDGDQLSLTQLGRNISGNVAPKHCIKRIDRLLGNRHINNDRMAVYRWHAMHLCGARFLN</sequence>
<dbReference type="AlphaFoldDB" id="A0A1E5IQ02"/>
<accession>A0A1E5IQ02</accession>
<evidence type="ECO:0000313" key="2">
    <source>
        <dbReference type="Proteomes" id="UP000095230"/>
    </source>
</evidence>
<protein>
    <recommendedName>
        <fullName evidence="3">Transposase</fullName>
    </recommendedName>
</protein>